<accession>A0A017T9W3</accession>
<dbReference type="Gene3D" id="3.40.50.1000">
    <property type="entry name" value="HAD superfamily/HAD-like"/>
    <property type="match status" value="1"/>
</dbReference>
<dbReference type="EMBL" id="ASRX01000018">
    <property type="protein sequence ID" value="EYF06038.1"/>
    <property type="molecule type" value="Genomic_DNA"/>
</dbReference>
<dbReference type="InterPro" id="IPR036412">
    <property type="entry name" value="HAD-like_sf"/>
</dbReference>
<dbReference type="AlphaFoldDB" id="A0A017T9W3"/>
<keyword evidence="2" id="KW-1185">Reference proteome</keyword>
<evidence type="ECO:0000313" key="1">
    <source>
        <dbReference type="EMBL" id="EYF06038.1"/>
    </source>
</evidence>
<dbReference type="InterPro" id="IPR023214">
    <property type="entry name" value="HAD_sf"/>
</dbReference>
<dbReference type="OrthoDB" id="9829800at2"/>
<dbReference type="RefSeq" id="WP_052375034.1">
    <property type="nucleotide sequence ID" value="NZ_ASRX01000018.1"/>
</dbReference>
<dbReference type="STRING" id="1192034.CAP_2228"/>
<name>A0A017T9W3_9BACT</name>
<dbReference type="Proteomes" id="UP000019678">
    <property type="component" value="Unassembled WGS sequence"/>
</dbReference>
<organism evidence="1 2">
    <name type="scientific">Chondromyces apiculatus DSM 436</name>
    <dbReference type="NCBI Taxonomy" id="1192034"/>
    <lineage>
        <taxon>Bacteria</taxon>
        <taxon>Pseudomonadati</taxon>
        <taxon>Myxococcota</taxon>
        <taxon>Polyangia</taxon>
        <taxon>Polyangiales</taxon>
        <taxon>Polyangiaceae</taxon>
        <taxon>Chondromyces</taxon>
    </lineage>
</organism>
<evidence type="ECO:0000313" key="2">
    <source>
        <dbReference type="Proteomes" id="UP000019678"/>
    </source>
</evidence>
<reference evidence="1 2" key="1">
    <citation type="submission" date="2013-05" db="EMBL/GenBank/DDBJ databases">
        <title>Genome assembly of Chondromyces apiculatus DSM 436.</title>
        <authorList>
            <person name="Sharma G."/>
            <person name="Khatri I."/>
            <person name="Kaur C."/>
            <person name="Mayilraj S."/>
            <person name="Subramanian S."/>
        </authorList>
    </citation>
    <scope>NUCLEOTIDE SEQUENCE [LARGE SCALE GENOMIC DNA]</scope>
    <source>
        <strain evidence="1 2">DSM 436</strain>
    </source>
</reference>
<protein>
    <submittedName>
        <fullName evidence="1">Uncharacterized protein</fullName>
    </submittedName>
</protein>
<proteinExistence type="predicted"/>
<comment type="caution">
    <text evidence="1">The sequence shown here is derived from an EMBL/GenBank/DDBJ whole genome shotgun (WGS) entry which is preliminary data.</text>
</comment>
<gene>
    <name evidence="1" type="ORF">CAP_2228</name>
</gene>
<dbReference type="SUPFAM" id="SSF56784">
    <property type="entry name" value="HAD-like"/>
    <property type="match status" value="1"/>
</dbReference>
<sequence>MSLALDRASRALERRGAALVCDIDGTLASDVARRHLRPRSNTSCLAGIGQEQIEQYMDPALVALDEPIPGASGLLASLLASPGEPRLLMVTARWNTLWGTTSRWLERHYPSFRPFLLMRRRSDLRPSVDVKLDMIRTYGGCDRGGVWIDDDPRMLLAAERAGFVALKAPDIFPAAANINGITESFGHTWRRPEGEFLRCRSSQARLLSPTAPRRIPTGAVLCLCGPEDECVLCHDQMQEPA</sequence>